<proteinExistence type="inferred from homology"/>
<dbReference type="AlphaFoldDB" id="A0A1D1VA56"/>
<protein>
    <recommendedName>
        <fullName evidence="8">Glycosyltransferase family 92 protein</fullName>
        <ecNumber evidence="8">2.4.1.-</ecNumber>
    </recommendedName>
</protein>
<evidence type="ECO:0000256" key="1">
    <source>
        <dbReference type="ARBA" id="ARBA00004167"/>
    </source>
</evidence>
<dbReference type="GO" id="GO:0016757">
    <property type="term" value="F:glycosyltransferase activity"/>
    <property type="evidence" value="ECO:0007669"/>
    <property type="project" value="UniProtKB-UniRule"/>
</dbReference>
<evidence type="ECO:0000256" key="7">
    <source>
        <dbReference type="ARBA" id="ARBA00023136"/>
    </source>
</evidence>
<dbReference type="PANTHER" id="PTHR21461">
    <property type="entry name" value="GLYCOSYLTRANSFERASE FAMILY 92 PROTEIN"/>
    <property type="match status" value="1"/>
</dbReference>
<feature type="chain" id="PRO_5008898194" description="Glycosyltransferase family 92 protein" evidence="9">
    <location>
        <begin position="29"/>
        <end position="385"/>
    </location>
</feature>
<evidence type="ECO:0000256" key="3">
    <source>
        <dbReference type="ARBA" id="ARBA00022676"/>
    </source>
</evidence>
<comment type="caution">
    <text evidence="10">The sequence shown here is derived from an EMBL/GenBank/DDBJ whole genome shotgun (WGS) entry which is preliminary data.</text>
</comment>
<evidence type="ECO:0000256" key="5">
    <source>
        <dbReference type="ARBA" id="ARBA00022692"/>
    </source>
</evidence>
<dbReference type="PANTHER" id="PTHR21461:SF69">
    <property type="entry name" value="GLYCOSYLTRANSFERASE FAMILY 92 PROTEIN"/>
    <property type="match status" value="1"/>
</dbReference>
<keyword evidence="9" id="KW-0732">Signal</keyword>
<gene>
    <name evidence="10" type="primary">RvY_08345-1</name>
    <name evidence="10" type="synonym">RvY_08345.1</name>
    <name evidence="10" type="ORF">RvY_08345</name>
</gene>
<dbReference type="InterPro" id="IPR008166">
    <property type="entry name" value="Glyco_transf_92"/>
</dbReference>
<feature type="signal peptide" evidence="9">
    <location>
        <begin position="1"/>
        <end position="28"/>
    </location>
</feature>
<comment type="similarity">
    <text evidence="2 8">Belongs to the glycosyltransferase 92 family.</text>
</comment>
<keyword evidence="5" id="KW-0812">Transmembrane</keyword>
<keyword evidence="7" id="KW-0472">Membrane</keyword>
<dbReference type="EC" id="2.4.1.-" evidence="8"/>
<evidence type="ECO:0000256" key="4">
    <source>
        <dbReference type="ARBA" id="ARBA00022679"/>
    </source>
</evidence>
<dbReference type="EMBL" id="BDGG01000003">
    <property type="protein sequence ID" value="GAU96982.1"/>
    <property type="molecule type" value="Genomic_DNA"/>
</dbReference>
<keyword evidence="4 8" id="KW-0808">Transferase</keyword>
<evidence type="ECO:0000313" key="10">
    <source>
        <dbReference type="EMBL" id="GAU96982.1"/>
    </source>
</evidence>
<dbReference type="Pfam" id="PF01697">
    <property type="entry name" value="Glyco_transf_92"/>
    <property type="match status" value="1"/>
</dbReference>
<evidence type="ECO:0000256" key="8">
    <source>
        <dbReference type="RuleBase" id="RU366017"/>
    </source>
</evidence>
<dbReference type="GO" id="GO:0005737">
    <property type="term" value="C:cytoplasm"/>
    <property type="evidence" value="ECO:0007669"/>
    <property type="project" value="TreeGrafter"/>
</dbReference>
<dbReference type="OrthoDB" id="2526284at2759"/>
<keyword evidence="11" id="KW-1185">Reference proteome</keyword>
<dbReference type="GO" id="GO:0016020">
    <property type="term" value="C:membrane"/>
    <property type="evidence" value="ECO:0007669"/>
    <property type="project" value="UniProtKB-SubCell"/>
</dbReference>
<evidence type="ECO:0000256" key="2">
    <source>
        <dbReference type="ARBA" id="ARBA00007647"/>
    </source>
</evidence>
<reference evidence="10 11" key="1">
    <citation type="journal article" date="2016" name="Nat. Commun.">
        <title>Extremotolerant tardigrade genome and improved radiotolerance of human cultured cells by tardigrade-unique protein.</title>
        <authorList>
            <person name="Hashimoto T."/>
            <person name="Horikawa D.D."/>
            <person name="Saito Y."/>
            <person name="Kuwahara H."/>
            <person name="Kozuka-Hata H."/>
            <person name="Shin-I T."/>
            <person name="Minakuchi Y."/>
            <person name="Ohishi K."/>
            <person name="Motoyama A."/>
            <person name="Aizu T."/>
            <person name="Enomoto A."/>
            <person name="Kondo K."/>
            <person name="Tanaka S."/>
            <person name="Hara Y."/>
            <person name="Koshikawa S."/>
            <person name="Sagara H."/>
            <person name="Miura T."/>
            <person name="Yokobori S."/>
            <person name="Miyagawa K."/>
            <person name="Suzuki Y."/>
            <person name="Kubo T."/>
            <person name="Oyama M."/>
            <person name="Kohara Y."/>
            <person name="Fujiyama A."/>
            <person name="Arakawa K."/>
            <person name="Katayama T."/>
            <person name="Toyoda A."/>
            <person name="Kunieda T."/>
        </authorList>
    </citation>
    <scope>NUCLEOTIDE SEQUENCE [LARGE SCALE GENOMIC DNA]</scope>
    <source>
        <strain evidence="10 11">YOKOZUNA-1</strain>
    </source>
</reference>
<dbReference type="Proteomes" id="UP000186922">
    <property type="component" value="Unassembled WGS sequence"/>
</dbReference>
<evidence type="ECO:0000256" key="9">
    <source>
        <dbReference type="SAM" id="SignalP"/>
    </source>
</evidence>
<evidence type="ECO:0000313" key="11">
    <source>
        <dbReference type="Proteomes" id="UP000186922"/>
    </source>
</evidence>
<sequence>MSSRNMAARKYGEFVLNILLAVVAICQSISTLTSERKVPSSVKGNITVCTYVRDGMPHVLEWIEFHRLQGVDKFLLYDDGSVDTTASLGWLYRNHERHLQTMVEVYPSNQDRWNMLPDDERSYHNDNQLLALNHCNKRSANRTRWLLNIDVDEFVYSPQPNSTLWDFLQGHSNLTTRQPTYPSNETVAQFYFQVVRFGSNGRQRDVRGEIDLNPHIAQHFLHSVDYVSRAEQSLHMNLNPKRAPHQDLDNDYKALFRRVCESVINASYDEDCSHANGKAIWIPDRCAKAGVHWCEVLEGSSRDVPLEQMRIDHYPFQTKEHVEKLIPSIKSIKGRVYKTFDAIWFSLVPDNTSAFLLQRLVDRLLNIPGYIGSEQNCSILVPADP</sequence>
<evidence type="ECO:0000256" key="6">
    <source>
        <dbReference type="ARBA" id="ARBA00022989"/>
    </source>
</evidence>
<comment type="subcellular location">
    <subcellularLocation>
        <location evidence="1">Membrane</location>
        <topology evidence="1">Single-pass membrane protein</topology>
    </subcellularLocation>
</comment>
<name>A0A1D1VA56_RAMVA</name>
<keyword evidence="6" id="KW-1133">Transmembrane helix</keyword>
<keyword evidence="3 8" id="KW-0328">Glycosyltransferase</keyword>
<organism evidence="10 11">
    <name type="scientific">Ramazzottius varieornatus</name>
    <name type="common">Water bear</name>
    <name type="synonym">Tardigrade</name>
    <dbReference type="NCBI Taxonomy" id="947166"/>
    <lineage>
        <taxon>Eukaryota</taxon>
        <taxon>Metazoa</taxon>
        <taxon>Ecdysozoa</taxon>
        <taxon>Tardigrada</taxon>
        <taxon>Eutardigrada</taxon>
        <taxon>Parachela</taxon>
        <taxon>Hypsibioidea</taxon>
        <taxon>Ramazzottiidae</taxon>
        <taxon>Ramazzottius</taxon>
    </lineage>
</organism>
<accession>A0A1D1VA56</accession>